<dbReference type="AlphaFoldDB" id="G2ZTN3"/>
<organism evidence="1">
    <name type="scientific">blood disease bacterium R229</name>
    <dbReference type="NCBI Taxonomy" id="741978"/>
    <lineage>
        <taxon>Bacteria</taxon>
        <taxon>Pseudomonadati</taxon>
        <taxon>Pseudomonadota</taxon>
        <taxon>Betaproteobacteria</taxon>
        <taxon>Burkholderiales</taxon>
        <taxon>Burkholderiaceae</taxon>
        <taxon>Ralstonia</taxon>
        <taxon>Ralstonia solanacearum species complex</taxon>
    </lineage>
</organism>
<evidence type="ECO:0000313" key="1">
    <source>
        <dbReference type="EMBL" id="CCA82396.1"/>
    </source>
</evidence>
<protein>
    <recommendedName>
        <fullName evidence="2">Transposase</fullName>
    </recommendedName>
</protein>
<gene>
    <name evidence="1" type="ORF">BDB_mp10001</name>
</gene>
<accession>G2ZTN3</accession>
<proteinExistence type="predicted"/>
<reference evidence="1" key="2">
    <citation type="submission" date="2011-04" db="EMBL/GenBank/DDBJ databases">
        <authorList>
            <person name="Genoscope - CEA"/>
        </authorList>
    </citation>
    <scope>NUCLEOTIDE SEQUENCE</scope>
    <source>
        <strain evidence="1">R229</strain>
    </source>
</reference>
<reference evidence="1" key="1">
    <citation type="journal article" date="2011" name="PLoS ONE">
        <title>Ralstonia syzygii, the Blood Disease Bacterium and some Asian R. solanacearum strains form a single genomic species despite divergent lifestyles.</title>
        <authorList>
            <person name="Remenant B."/>
            <person name="de Cambiaire J.C."/>
            <person name="Cellier G."/>
            <person name="Jacobs J.M."/>
            <person name="Mangenot S."/>
            <person name="Barbe V."/>
            <person name="Lajus A."/>
            <person name="Vallenet D."/>
            <person name="Medigue C."/>
            <person name="Fegan M."/>
            <person name="Allen C."/>
            <person name="Prior P."/>
        </authorList>
    </citation>
    <scope>NUCLEOTIDE SEQUENCE</scope>
    <source>
        <strain evidence="1">R229</strain>
    </source>
</reference>
<evidence type="ECO:0008006" key="2">
    <source>
        <dbReference type="Google" id="ProtNLM"/>
    </source>
</evidence>
<sequence>MVMHHDRKTSVSTAWVWLAEARILLSRLATAG</sequence>
<name>G2ZTN3_9RALS</name>
<dbReference type="EMBL" id="FR854077">
    <property type="protein sequence ID" value="CCA82396.1"/>
    <property type="molecule type" value="Genomic_DNA"/>
</dbReference>